<dbReference type="InParanoid" id="A0A068U9T8"/>
<keyword evidence="3" id="KW-1185">Reference proteome</keyword>
<dbReference type="AlphaFoldDB" id="A0A068U9T8"/>
<dbReference type="Gramene" id="CDP04964">
    <property type="protein sequence ID" value="CDP04964"/>
    <property type="gene ID" value="GSCOC_T00019842001"/>
</dbReference>
<dbReference type="PhylomeDB" id="A0A068U9T8"/>
<dbReference type="InterPro" id="IPR039282">
    <property type="entry name" value="LSU"/>
</dbReference>
<proteinExistence type="predicted"/>
<dbReference type="OMA" id="HERELIM"/>
<evidence type="ECO:0000313" key="3">
    <source>
        <dbReference type="Proteomes" id="UP000295252"/>
    </source>
</evidence>
<evidence type="ECO:0000256" key="1">
    <source>
        <dbReference type="SAM" id="Coils"/>
    </source>
</evidence>
<reference evidence="3" key="1">
    <citation type="journal article" date="2014" name="Science">
        <title>The coffee genome provides insight into the convergent evolution of caffeine biosynthesis.</title>
        <authorList>
            <person name="Denoeud F."/>
            <person name="Carretero-Paulet L."/>
            <person name="Dereeper A."/>
            <person name="Droc G."/>
            <person name="Guyot R."/>
            <person name="Pietrella M."/>
            <person name="Zheng C."/>
            <person name="Alberti A."/>
            <person name="Anthony F."/>
            <person name="Aprea G."/>
            <person name="Aury J.M."/>
            <person name="Bento P."/>
            <person name="Bernard M."/>
            <person name="Bocs S."/>
            <person name="Campa C."/>
            <person name="Cenci A."/>
            <person name="Combes M.C."/>
            <person name="Crouzillat D."/>
            <person name="Da Silva C."/>
            <person name="Daddiego L."/>
            <person name="De Bellis F."/>
            <person name="Dussert S."/>
            <person name="Garsmeur O."/>
            <person name="Gayraud T."/>
            <person name="Guignon V."/>
            <person name="Jahn K."/>
            <person name="Jamilloux V."/>
            <person name="Joet T."/>
            <person name="Labadie K."/>
            <person name="Lan T."/>
            <person name="Leclercq J."/>
            <person name="Lepelley M."/>
            <person name="Leroy T."/>
            <person name="Li L.T."/>
            <person name="Librado P."/>
            <person name="Lopez L."/>
            <person name="Munoz A."/>
            <person name="Noel B."/>
            <person name="Pallavicini A."/>
            <person name="Perrotta G."/>
            <person name="Poncet V."/>
            <person name="Pot D."/>
            <person name="Priyono X."/>
            <person name="Rigoreau M."/>
            <person name="Rouard M."/>
            <person name="Rozas J."/>
            <person name="Tranchant-Dubreuil C."/>
            <person name="VanBuren R."/>
            <person name="Zhang Q."/>
            <person name="Andrade A.C."/>
            <person name="Argout X."/>
            <person name="Bertrand B."/>
            <person name="de Kochko A."/>
            <person name="Graziosi G."/>
            <person name="Henry R.J."/>
            <person name="Jayarama X."/>
            <person name="Ming R."/>
            <person name="Nagai C."/>
            <person name="Rounsley S."/>
            <person name="Sankoff D."/>
            <person name="Giuliano G."/>
            <person name="Albert V.A."/>
            <person name="Wincker P."/>
            <person name="Lashermes P."/>
        </authorList>
    </citation>
    <scope>NUCLEOTIDE SEQUENCE [LARGE SCALE GENOMIC DNA]</scope>
    <source>
        <strain evidence="3">cv. DH200-94</strain>
    </source>
</reference>
<dbReference type="PANTHER" id="PTHR34283:SF1">
    <property type="entry name" value="PROTEIN RESPONSE TO LOW SULFUR 1"/>
    <property type="match status" value="1"/>
</dbReference>
<sequence length="122" mass="13865">MAPTLVVPAFARTKQPEHVVEREDGEILKKRNEELEKELQKAMEREKRLREELQRTWQRLRVAEEAEERLCSQLGELEAEAVGQARSYRASMMALMDQLSAAQKLLQGASIAVPVAPTPQVL</sequence>
<gene>
    <name evidence="2" type="ORF">GSCOC_T00019842001</name>
</gene>
<dbReference type="EMBL" id="HG739099">
    <property type="protein sequence ID" value="CDP04964.1"/>
    <property type="molecule type" value="Genomic_DNA"/>
</dbReference>
<evidence type="ECO:0000313" key="2">
    <source>
        <dbReference type="EMBL" id="CDP04964.1"/>
    </source>
</evidence>
<organism evidence="2 3">
    <name type="scientific">Coffea canephora</name>
    <name type="common">Robusta coffee</name>
    <dbReference type="NCBI Taxonomy" id="49390"/>
    <lineage>
        <taxon>Eukaryota</taxon>
        <taxon>Viridiplantae</taxon>
        <taxon>Streptophyta</taxon>
        <taxon>Embryophyta</taxon>
        <taxon>Tracheophyta</taxon>
        <taxon>Spermatophyta</taxon>
        <taxon>Magnoliopsida</taxon>
        <taxon>eudicotyledons</taxon>
        <taxon>Gunneridae</taxon>
        <taxon>Pentapetalae</taxon>
        <taxon>asterids</taxon>
        <taxon>lamiids</taxon>
        <taxon>Gentianales</taxon>
        <taxon>Rubiaceae</taxon>
        <taxon>Ixoroideae</taxon>
        <taxon>Gardenieae complex</taxon>
        <taxon>Bertiereae - Coffeeae clade</taxon>
        <taxon>Coffeeae</taxon>
        <taxon>Coffea</taxon>
    </lineage>
</organism>
<protein>
    <submittedName>
        <fullName evidence="2">Uncharacterized protein</fullName>
    </submittedName>
</protein>
<dbReference type="PANTHER" id="PTHR34283">
    <property type="entry name" value="PROTEIN RESPONSE TO LOW SULFUR 1"/>
    <property type="match status" value="1"/>
</dbReference>
<feature type="coiled-coil region" evidence="1">
    <location>
        <begin position="25"/>
        <end position="80"/>
    </location>
</feature>
<keyword evidence="1" id="KW-0175">Coiled coil</keyword>
<dbReference type="Proteomes" id="UP000295252">
    <property type="component" value="Chromosome IV"/>
</dbReference>
<name>A0A068U9T8_COFCA</name>
<dbReference type="Pfam" id="PF24980">
    <property type="entry name" value="LSU"/>
    <property type="match status" value="1"/>
</dbReference>
<accession>A0A068U9T8</accession>
<dbReference type="STRING" id="49390.A0A068U9T8"/>
<dbReference type="FunCoup" id="A0A068U9T8">
    <property type="interactions" value="76"/>
</dbReference>
<dbReference type="OrthoDB" id="1888446at2759"/>
<dbReference type="GO" id="GO:0098869">
    <property type="term" value="P:cellular oxidant detoxification"/>
    <property type="evidence" value="ECO:0007669"/>
    <property type="project" value="InterPro"/>
</dbReference>